<dbReference type="RefSeq" id="XP_011305911.1">
    <property type="nucleotide sequence ID" value="XM_011307609.1"/>
</dbReference>
<keyword evidence="1" id="KW-1133">Transmembrane helix</keyword>
<keyword evidence="1" id="KW-0472">Membrane</keyword>
<evidence type="ECO:0000313" key="2">
    <source>
        <dbReference type="EMBL" id="JAG75155.1"/>
    </source>
</evidence>
<dbReference type="EMBL" id="GBYB01005388">
    <property type="protein sequence ID" value="JAG75155.1"/>
    <property type="molecule type" value="Transcribed_RNA"/>
</dbReference>
<dbReference type="GO" id="GO:0016020">
    <property type="term" value="C:membrane"/>
    <property type="evidence" value="ECO:0007669"/>
    <property type="project" value="TreeGrafter"/>
</dbReference>
<feature type="transmembrane region" description="Helical" evidence="1">
    <location>
        <begin position="77"/>
        <end position="99"/>
    </location>
</feature>
<evidence type="ECO:0000256" key="1">
    <source>
        <dbReference type="SAM" id="Phobius"/>
    </source>
</evidence>
<dbReference type="InterPro" id="IPR049352">
    <property type="entry name" value="Rost"/>
</dbReference>
<evidence type="ECO:0000313" key="3">
    <source>
        <dbReference type="Proteomes" id="UP000694866"/>
    </source>
</evidence>
<dbReference type="Proteomes" id="UP000694866">
    <property type="component" value="Unplaced"/>
</dbReference>
<feature type="transmembrane region" description="Helical" evidence="1">
    <location>
        <begin position="222"/>
        <end position="243"/>
    </location>
</feature>
<feature type="transmembrane region" description="Helical" evidence="1">
    <location>
        <begin position="158"/>
        <end position="179"/>
    </location>
</feature>
<accession>A0A9R1U3M8</accession>
<dbReference type="GeneID" id="105268241"/>
<dbReference type="Pfam" id="PF21534">
    <property type="entry name" value="Rost"/>
    <property type="match status" value="1"/>
</dbReference>
<proteinExistence type="predicted"/>
<accession>A0A0C9PVD2</accession>
<gene>
    <name evidence="2" type="primary">rost_0</name>
    <name evidence="4" type="synonym">LOC105268241</name>
    <name evidence="2" type="ORF">g.11219</name>
</gene>
<feature type="transmembrane region" description="Helical" evidence="1">
    <location>
        <begin position="263"/>
        <end position="285"/>
    </location>
</feature>
<keyword evidence="3" id="KW-1185">Reference proteome</keyword>
<reference evidence="4" key="2">
    <citation type="submission" date="2025-04" db="UniProtKB">
        <authorList>
            <consortium name="RefSeq"/>
        </authorList>
    </citation>
    <scope>IDENTIFICATION</scope>
    <source>
        <strain evidence="4">USDA-PBARC FA_bdor</strain>
        <tissue evidence="4">Whole organism</tissue>
    </source>
</reference>
<name>A0A0C9PVD2_9HYME</name>
<feature type="transmembrane region" description="Helical" evidence="1">
    <location>
        <begin position="191"/>
        <end position="210"/>
    </location>
</feature>
<protein>
    <submittedName>
        <fullName evidence="4">Protein rolling stone isoform X1</fullName>
    </submittedName>
    <submittedName>
        <fullName evidence="2">Rost_0 protein</fullName>
    </submittedName>
</protein>
<keyword evidence="1" id="KW-0812">Transmembrane</keyword>
<evidence type="ECO:0000313" key="4">
    <source>
        <dbReference type="RefSeq" id="XP_011305911.1"/>
    </source>
</evidence>
<feature type="transmembrane region" description="Helical" evidence="1">
    <location>
        <begin position="119"/>
        <end position="137"/>
    </location>
</feature>
<sequence length="319" mass="36885">MPPHSVDTCDYSPELLSIVGNNRTKMPLRTSLRGRRAMVNNIWCRKLSHIWHQKVPDPHARAFSEPRWSSHVSGWYLGYRWLISLTWMTIIICSIFEVGSVKPLGKSHLWPIYLTNWDLALGFIQSLLGLLLVIRRWRFQKSQEFDAVTLKLGGVERIYWFLYTITSSLALGVTGTYWATVYNPKIHQVDLLNILLHVCNSFLMIVDIVVTRVPLRLRHCWWCLVVVSCYLMFTIIYYSAGGLDKQGNPRIYAVLDWAKPGKTILVCLGGLTFLVIIHCLLCYIVSLRDRLYERSQQYLKEQSDPGNQQPLKVKTSEVV</sequence>
<dbReference type="PANTHER" id="PTHR12242:SF49">
    <property type="entry name" value="HEADBUTT, ISOFORM E"/>
    <property type="match status" value="1"/>
</dbReference>
<organism evidence="2">
    <name type="scientific">Fopius arisanus</name>
    <dbReference type="NCBI Taxonomy" id="64838"/>
    <lineage>
        <taxon>Eukaryota</taxon>
        <taxon>Metazoa</taxon>
        <taxon>Ecdysozoa</taxon>
        <taxon>Arthropoda</taxon>
        <taxon>Hexapoda</taxon>
        <taxon>Insecta</taxon>
        <taxon>Pterygota</taxon>
        <taxon>Neoptera</taxon>
        <taxon>Endopterygota</taxon>
        <taxon>Hymenoptera</taxon>
        <taxon>Apocrita</taxon>
        <taxon>Ichneumonoidea</taxon>
        <taxon>Braconidae</taxon>
        <taxon>Opiinae</taxon>
        <taxon>Fopius</taxon>
    </lineage>
</organism>
<dbReference type="AlphaFoldDB" id="A0A0C9PVD2"/>
<dbReference type="KEGG" id="fas:105268241"/>
<dbReference type="PANTHER" id="PTHR12242">
    <property type="entry name" value="OS02G0130600 PROTEIN-RELATED"/>
    <property type="match status" value="1"/>
</dbReference>
<reference evidence="2" key="1">
    <citation type="submission" date="2015-01" db="EMBL/GenBank/DDBJ databases">
        <title>Transcriptome Assembly of Fopius arisanus.</title>
        <authorList>
            <person name="Geib S."/>
        </authorList>
    </citation>
    <scope>NUCLEOTIDE SEQUENCE</scope>
</reference>